<dbReference type="OrthoDB" id="1261587at2"/>
<dbReference type="InterPro" id="IPR001387">
    <property type="entry name" value="Cro/C1-type_HTH"/>
</dbReference>
<dbReference type="RefSeq" id="WP_115815955.1">
    <property type="nucleotide sequence ID" value="NZ_QRDV01000001.1"/>
</dbReference>
<dbReference type="Proteomes" id="UP000256980">
    <property type="component" value="Unassembled WGS sequence"/>
</dbReference>
<dbReference type="AlphaFoldDB" id="A0A3D9HCY2"/>
<gene>
    <name evidence="2" type="ORF">DFQ10_101632</name>
</gene>
<reference evidence="2 3" key="1">
    <citation type="submission" date="2018-07" db="EMBL/GenBank/DDBJ databases">
        <title>Genomic Encyclopedia of Type Strains, Phase III (KMG-III): the genomes of soil and plant-associated and newly described type strains.</title>
        <authorList>
            <person name="Whitman W."/>
        </authorList>
    </citation>
    <scope>NUCLEOTIDE SEQUENCE [LARGE SCALE GENOMIC DNA]</scope>
    <source>
        <strain evidence="2 3">CECT 7946</strain>
    </source>
</reference>
<evidence type="ECO:0000259" key="1">
    <source>
        <dbReference type="PROSITE" id="PS50943"/>
    </source>
</evidence>
<dbReference type="EMBL" id="QRDV01000001">
    <property type="protein sequence ID" value="RED46856.1"/>
    <property type="molecule type" value="Genomic_DNA"/>
</dbReference>
<evidence type="ECO:0000313" key="3">
    <source>
        <dbReference type="Proteomes" id="UP000256980"/>
    </source>
</evidence>
<dbReference type="SUPFAM" id="SSF47413">
    <property type="entry name" value="lambda repressor-like DNA-binding domains"/>
    <property type="match status" value="1"/>
</dbReference>
<sequence length="108" mass="12235">MELGKVIGKLIKQKKLTQVEVAGKIGKSTTALSQIIRGTYNPNPDTLEKLCKVLEIPQPILYFLTISEDDIPEDKLELYRMLAPALRDFVYRIFGDEVNTLEESINPN</sequence>
<comment type="caution">
    <text evidence="2">The sequence shown here is derived from an EMBL/GenBank/DDBJ whole genome shotgun (WGS) entry which is preliminary data.</text>
</comment>
<dbReference type="PROSITE" id="PS50943">
    <property type="entry name" value="HTH_CROC1"/>
    <property type="match status" value="1"/>
</dbReference>
<keyword evidence="3" id="KW-1185">Reference proteome</keyword>
<dbReference type="GO" id="GO:0003677">
    <property type="term" value="F:DNA binding"/>
    <property type="evidence" value="ECO:0007669"/>
    <property type="project" value="InterPro"/>
</dbReference>
<dbReference type="SMART" id="SM00530">
    <property type="entry name" value="HTH_XRE"/>
    <property type="match status" value="1"/>
</dbReference>
<feature type="domain" description="HTH cro/C1-type" evidence="1">
    <location>
        <begin position="7"/>
        <end position="61"/>
    </location>
</feature>
<dbReference type="CDD" id="cd00093">
    <property type="entry name" value="HTH_XRE"/>
    <property type="match status" value="1"/>
</dbReference>
<dbReference type="Pfam" id="PF01381">
    <property type="entry name" value="HTH_3"/>
    <property type="match status" value="1"/>
</dbReference>
<dbReference type="InterPro" id="IPR010982">
    <property type="entry name" value="Lambda_DNA-bd_dom_sf"/>
</dbReference>
<name>A0A3D9HCY2_9FLAO</name>
<protein>
    <submittedName>
        <fullName evidence="2">Transcriptional regulator with XRE-family HTH domain</fullName>
    </submittedName>
</protein>
<proteinExistence type="predicted"/>
<evidence type="ECO:0000313" key="2">
    <source>
        <dbReference type="EMBL" id="RED46856.1"/>
    </source>
</evidence>
<accession>A0A3D9HCY2</accession>
<organism evidence="2 3">
    <name type="scientific">Winogradskyella eximia</name>
    <dbReference type="NCBI Taxonomy" id="262006"/>
    <lineage>
        <taxon>Bacteria</taxon>
        <taxon>Pseudomonadati</taxon>
        <taxon>Bacteroidota</taxon>
        <taxon>Flavobacteriia</taxon>
        <taxon>Flavobacteriales</taxon>
        <taxon>Flavobacteriaceae</taxon>
        <taxon>Winogradskyella</taxon>
    </lineage>
</organism>
<dbReference type="Gene3D" id="1.10.260.40">
    <property type="entry name" value="lambda repressor-like DNA-binding domains"/>
    <property type="match status" value="1"/>
</dbReference>